<reference evidence="3" key="2">
    <citation type="submission" date="2017-09" db="EMBL/GenBank/DDBJ databases">
        <authorList>
            <person name="Perez-Cataluna A."/>
            <person name="Figueras M.J."/>
            <person name="Salas-Masso N."/>
        </authorList>
    </citation>
    <scope>NUCLEOTIDE SEQUENCE</scope>
    <source>
        <strain evidence="3">CECT 7727</strain>
    </source>
</reference>
<sequence>MSNNSRINEIYTKIKSLEEDLKKEYEKNKEKFYFDKNFNKKFQFDREYINEYKSKVINSFKYLWRERISIILTIPIIWSVLIPAFLLDIIVSLYQAICFPIYRIPKVNRKDYIIIDRYNLFYLNKIQQINCLYCEYFNGLMGYVREVAGRTEQYWCPIKHADKTKDTHSRYNKFFDYGDAKSFQEEIDIVREDFDDVKNKG</sequence>
<dbReference type="RefSeq" id="WP_099310253.1">
    <property type="nucleotide sequence ID" value="NZ_CP032101.1"/>
</dbReference>
<dbReference type="Proteomes" id="UP000264693">
    <property type="component" value="Chromosome"/>
</dbReference>
<evidence type="ECO:0000256" key="1">
    <source>
        <dbReference type="SAM" id="Phobius"/>
    </source>
</evidence>
<name>A0A347TLE5_9BACT</name>
<gene>
    <name evidence="2" type="ORF">AMRN_1691</name>
    <name evidence="3" type="ORF">CPH92_02740</name>
</gene>
<protein>
    <submittedName>
        <fullName evidence="2">Uncharacterized protein</fullName>
    </submittedName>
</protein>
<evidence type="ECO:0000313" key="2">
    <source>
        <dbReference type="EMBL" id="AXX87423.1"/>
    </source>
</evidence>
<proteinExistence type="predicted"/>
<keyword evidence="1" id="KW-1133">Transmembrane helix</keyword>
<organism evidence="2 5">
    <name type="scientific">Malaciobacter marinus</name>
    <dbReference type="NCBI Taxonomy" id="505249"/>
    <lineage>
        <taxon>Bacteria</taxon>
        <taxon>Pseudomonadati</taxon>
        <taxon>Campylobacterota</taxon>
        <taxon>Epsilonproteobacteria</taxon>
        <taxon>Campylobacterales</taxon>
        <taxon>Arcobacteraceae</taxon>
        <taxon>Malaciobacter</taxon>
    </lineage>
</organism>
<keyword evidence="1" id="KW-0812">Transmembrane</keyword>
<dbReference type="KEGG" id="amar:AMRN_1691"/>
<keyword evidence="4" id="KW-1185">Reference proteome</keyword>
<evidence type="ECO:0000313" key="4">
    <source>
        <dbReference type="Proteomes" id="UP000224740"/>
    </source>
</evidence>
<dbReference type="EMBL" id="CP032101">
    <property type="protein sequence ID" value="AXX87423.1"/>
    <property type="molecule type" value="Genomic_DNA"/>
</dbReference>
<evidence type="ECO:0000313" key="5">
    <source>
        <dbReference type="Proteomes" id="UP000264693"/>
    </source>
</evidence>
<reference evidence="4" key="1">
    <citation type="submission" date="2017-09" db="EMBL/GenBank/DDBJ databases">
        <title>Arcobacter canalis sp. nov., a new species isolated from a water canal contaminated with urban sewage.</title>
        <authorList>
            <person name="Perez-Cataluna A."/>
            <person name="Salas-Masso N."/>
            <person name="Figueras M.J."/>
        </authorList>
    </citation>
    <scope>NUCLEOTIDE SEQUENCE [LARGE SCALE GENOMIC DNA]</scope>
    <source>
        <strain evidence="4">CECT 7727</strain>
    </source>
</reference>
<evidence type="ECO:0000313" key="3">
    <source>
        <dbReference type="EMBL" id="PHO16237.1"/>
    </source>
</evidence>
<reference evidence="2 5" key="3">
    <citation type="submission" date="2018-08" db="EMBL/GenBank/DDBJ databases">
        <title>Complete genome of the Arcobacter marinus type strain JCM 15502.</title>
        <authorList>
            <person name="Miller W.G."/>
            <person name="Yee E."/>
            <person name="Huynh S."/>
            <person name="Parker C.T."/>
        </authorList>
    </citation>
    <scope>NUCLEOTIDE SEQUENCE [LARGE SCALE GENOMIC DNA]</scope>
    <source>
        <strain evidence="2 5">JCM 15502</strain>
    </source>
</reference>
<dbReference type="EMBL" id="NXAO01000012">
    <property type="protein sequence ID" value="PHO16237.1"/>
    <property type="molecule type" value="Genomic_DNA"/>
</dbReference>
<accession>A0A347TLE5</accession>
<keyword evidence="1" id="KW-0472">Membrane</keyword>
<dbReference type="AlphaFoldDB" id="A0A347TLE5"/>
<dbReference type="Proteomes" id="UP000224740">
    <property type="component" value="Unassembled WGS sequence"/>
</dbReference>
<feature type="transmembrane region" description="Helical" evidence="1">
    <location>
        <begin position="70"/>
        <end position="94"/>
    </location>
</feature>